<protein>
    <recommendedName>
        <fullName evidence="1">Transcription factor tau subunit sfc3/Tfc3 C-terminal domain-containing protein</fullName>
    </recommendedName>
</protein>
<proteinExistence type="predicted"/>
<evidence type="ECO:0000259" key="1">
    <source>
        <dbReference type="Pfam" id="PF20222"/>
    </source>
</evidence>
<organism evidence="2 3">
    <name type="scientific">Rhizopus stolonifer</name>
    <name type="common">Rhizopus nigricans</name>
    <dbReference type="NCBI Taxonomy" id="4846"/>
    <lineage>
        <taxon>Eukaryota</taxon>
        <taxon>Fungi</taxon>
        <taxon>Fungi incertae sedis</taxon>
        <taxon>Mucoromycota</taxon>
        <taxon>Mucoromycotina</taxon>
        <taxon>Mucoromycetes</taxon>
        <taxon>Mucorales</taxon>
        <taxon>Mucorineae</taxon>
        <taxon>Rhizopodaceae</taxon>
        <taxon>Rhizopus</taxon>
    </lineage>
</organism>
<evidence type="ECO:0000313" key="3">
    <source>
        <dbReference type="Proteomes" id="UP000253551"/>
    </source>
</evidence>
<feature type="domain" description="Transcription factor tau subunit sfc3/Tfc3 C-terminal" evidence="1">
    <location>
        <begin position="3"/>
        <end position="116"/>
    </location>
</feature>
<dbReference type="STRING" id="4846.A0A367JGR5"/>
<sequence length="407" mass="46751">MCLLSPSEDYDSFFGYLLLRNFKENAIKRATKSLYDRGLLIKVPKKDRVIPGTRFALSANFLKYKNVLPEGCLEKAKNYNLFLNEQNGPTAITGAHVSGNMVACIVDLVSNGLVEIGFMHKEAAIESAVEKCKTFNETKTSKEQNITPVGLNRFLDKRIETVTSKEFDSFMGALLEKSENDCQLLQTLVETIKEFGERGVFLYEIKDCLKDQYTDQAIINAIDILEHHSPPLIIQVGPISYRYVLITFVDKWAFKLTADHSKAVQDVFYNSVKALQDPAIQIEEDEKPKDTLVLPAMCTSISGFAITVLLDRYMFHLVDFVMNRPGVTKSLIYKQFEVITQKEVDEQLEYLVQQNIFKEKQIVFNNFERPSIFSKTRKLHIVNSRESINRYFQTCYWPEKSLYTKMP</sequence>
<gene>
    <name evidence="2" type="ORF">CU098_000319</name>
</gene>
<reference evidence="2 3" key="1">
    <citation type="journal article" date="2018" name="G3 (Bethesda)">
        <title>Phylogenetic and Phylogenomic Definition of Rhizopus Species.</title>
        <authorList>
            <person name="Gryganskyi A.P."/>
            <person name="Golan J."/>
            <person name="Dolatabadi S."/>
            <person name="Mondo S."/>
            <person name="Robb S."/>
            <person name="Idnurm A."/>
            <person name="Muszewska A."/>
            <person name="Steczkiewicz K."/>
            <person name="Masonjones S."/>
            <person name="Liao H.L."/>
            <person name="Gajdeczka M.T."/>
            <person name="Anike F."/>
            <person name="Vuek A."/>
            <person name="Anishchenko I.M."/>
            <person name="Voigt K."/>
            <person name="de Hoog G.S."/>
            <person name="Smith M.E."/>
            <person name="Heitman J."/>
            <person name="Vilgalys R."/>
            <person name="Stajich J.E."/>
        </authorList>
    </citation>
    <scope>NUCLEOTIDE SEQUENCE [LARGE SCALE GENOMIC DNA]</scope>
    <source>
        <strain evidence="2 3">LSU 92-RS-03</strain>
    </source>
</reference>
<dbReference type="Proteomes" id="UP000253551">
    <property type="component" value="Unassembled WGS sequence"/>
</dbReference>
<name>A0A367JGR5_RHIST</name>
<keyword evidence="3" id="KW-1185">Reference proteome</keyword>
<dbReference type="Pfam" id="PF20222">
    <property type="entry name" value="DUF6581"/>
    <property type="match status" value="1"/>
</dbReference>
<evidence type="ECO:0000313" key="2">
    <source>
        <dbReference type="EMBL" id="RCH89133.1"/>
    </source>
</evidence>
<accession>A0A367JGR5</accession>
<dbReference type="InterPro" id="IPR046488">
    <property type="entry name" value="Sfc3/Tfc3_C"/>
</dbReference>
<dbReference type="AlphaFoldDB" id="A0A367JGR5"/>
<dbReference type="EMBL" id="PJQM01003392">
    <property type="protein sequence ID" value="RCH89133.1"/>
    <property type="molecule type" value="Genomic_DNA"/>
</dbReference>
<comment type="caution">
    <text evidence="2">The sequence shown here is derived from an EMBL/GenBank/DDBJ whole genome shotgun (WGS) entry which is preliminary data.</text>
</comment>
<dbReference type="OrthoDB" id="68020at2759"/>